<name>J3LWA9_ORYBR</name>
<accession>J3LWA9</accession>
<keyword evidence="2" id="KW-0732">Signal</keyword>
<protein>
    <recommendedName>
        <fullName evidence="5">DUF4220 domain-containing protein</fullName>
    </recommendedName>
</protein>
<evidence type="ECO:0000256" key="2">
    <source>
        <dbReference type="SAM" id="SignalP"/>
    </source>
</evidence>
<dbReference type="GO" id="GO:0008374">
    <property type="term" value="F:O-acyltransferase activity"/>
    <property type="evidence" value="ECO:0007669"/>
    <property type="project" value="InterPro"/>
</dbReference>
<evidence type="ECO:0000313" key="4">
    <source>
        <dbReference type="Proteomes" id="UP000006038"/>
    </source>
</evidence>
<dbReference type="GO" id="GO:0006629">
    <property type="term" value="P:lipid metabolic process"/>
    <property type="evidence" value="ECO:0007669"/>
    <property type="project" value="InterPro"/>
</dbReference>
<dbReference type="PANTHER" id="PTHR31595">
    <property type="entry name" value="LONG-CHAIN-ALCOHOL O-FATTY-ACYLTRANSFERASE 3-RELATED"/>
    <property type="match status" value="1"/>
</dbReference>
<sequence>MAAFFLLHAACCLAEEGWAARGWPPLPRPLATLLVMAVLAGSSFWLFFPPICREGGEEMLLEEWAAVAAFFQDAGRKLLRFAILKRKGTSDKSSNFIKAENKWYISEDGQNEMDATASVEDAKTGEGAEAGSGLPGPEENYTTYGKREESGLQSHCRTRPRSNNLPLPVEATTAYHHEKEDTEARVGFLQEENLGKMLQMDVTGENKSKIQAKDHLYKLLLTESLFTLKKFQLTQIEKFILGIE</sequence>
<feature type="signal peptide" evidence="2">
    <location>
        <begin position="1"/>
        <end position="19"/>
    </location>
</feature>
<evidence type="ECO:0000313" key="3">
    <source>
        <dbReference type="EnsemblPlants" id="OB04G14340.1"/>
    </source>
</evidence>
<evidence type="ECO:0008006" key="5">
    <source>
        <dbReference type="Google" id="ProtNLM"/>
    </source>
</evidence>
<evidence type="ECO:0000256" key="1">
    <source>
        <dbReference type="SAM" id="MobiDB-lite"/>
    </source>
</evidence>
<feature type="region of interest" description="Disordered" evidence="1">
    <location>
        <begin position="114"/>
        <end position="140"/>
    </location>
</feature>
<dbReference type="HOGENOM" id="CLU_1139514_0_0_1"/>
<reference evidence="3" key="1">
    <citation type="journal article" date="2013" name="Nat. Commun.">
        <title>Whole-genome sequencing of Oryza brachyantha reveals mechanisms underlying Oryza genome evolution.</title>
        <authorList>
            <person name="Chen J."/>
            <person name="Huang Q."/>
            <person name="Gao D."/>
            <person name="Wang J."/>
            <person name="Lang Y."/>
            <person name="Liu T."/>
            <person name="Li B."/>
            <person name="Bai Z."/>
            <person name="Luis Goicoechea J."/>
            <person name="Liang C."/>
            <person name="Chen C."/>
            <person name="Zhang W."/>
            <person name="Sun S."/>
            <person name="Liao Y."/>
            <person name="Zhang X."/>
            <person name="Yang L."/>
            <person name="Song C."/>
            <person name="Wang M."/>
            <person name="Shi J."/>
            <person name="Liu G."/>
            <person name="Liu J."/>
            <person name="Zhou H."/>
            <person name="Zhou W."/>
            <person name="Yu Q."/>
            <person name="An N."/>
            <person name="Chen Y."/>
            <person name="Cai Q."/>
            <person name="Wang B."/>
            <person name="Liu B."/>
            <person name="Min J."/>
            <person name="Huang Y."/>
            <person name="Wu H."/>
            <person name="Li Z."/>
            <person name="Zhang Y."/>
            <person name="Yin Y."/>
            <person name="Song W."/>
            <person name="Jiang J."/>
            <person name="Jackson S.A."/>
            <person name="Wing R.A."/>
            <person name="Wang J."/>
            <person name="Chen M."/>
        </authorList>
    </citation>
    <scope>NUCLEOTIDE SEQUENCE [LARGE SCALE GENOMIC DNA]</scope>
    <source>
        <strain evidence="3">cv. IRGC 101232</strain>
    </source>
</reference>
<dbReference type="Gramene" id="OB04G14340.1">
    <property type="protein sequence ID" value="OB04G14340.1"/>
    <property type="gene ID" value="OB04G14340"/>
</dbReference>
<keyword evidence="4" id="KW-1185">Reference proteome</keyword>
<dbReference type="EnsemblPlants" id="OB04G14340.1">
    <property type="protein sequence ID" value="OB04G14340.1"/>
    <property type="gene ID" value="OB04G14340"/>
</dbReference>
<dbReference type="Proteomes" id="UP000006038">
    <property type="component" value="Chromosome 4"/>
</dbReference>
<reference evidence="3" key="2">
    <citation type="submission" date="2013-04" db="UniProtKB">
        <authorList>
            <consortium name="EnsemblPlants"/>
        </authorList>
    </citation>
    <scope>IDENTIFICATION</scope>
</reference>
<dbReference type="PANTHER" id="PTHR31595:SF35">
    <property type="entry name" value="OSJNBA0009K15.16 PROTEIN"/>
    <property type="match status" value="1"/>
</dbReference>
<feature type="chain" id="PRO_5003774307" description="DUF4220 domain-containing protein" evidence="2">
    <location>
        <begin position="20"/>
        <end position="244"/>
    </location>
</feature>
<organism evidence="3">
    <name type="scientific">Oryza brachyantha</name>
    <name type="common">malo sina</name>
    <dbReference type="NCBI Taxonomy" id="4533"/>
    <lineage>
        <taxon>Eukaryota</taxon>
        <taxon>Viridiplantae</taxon>
        <taxon>Streptophyta</taxon>
        <taxon>Embryophyta</taxon>
        <taxon>Tracheophyta</taxon>
        <taxon>Spermatophyta</taxon>
        <taxon>Magnoliopsida</taxon>
        <taxon>Liliopsida</taxon>
        <taxon>Poales</taxon>
        <taxon>Poaceae</taxon>
        <taxon>BOP clade</taxon>
        <taxon>Oryzoideae</taxon>
        <taxon>Oryzeae</taxon>
        <taxon>Oryzinae</taxon>
        <taxon>Oryza</taxon>
    </lineage>
</organism>
<proteinExistence type="predicted"/>
<dbReference type="AlphaFoldDB" id="J3LWA9"/>
<dbReference type="InterPro" id="IPR044851">
    <property type="entry name" value="Wax_synthase"/>
</dbReference>